<feature type="region of interest" description="Disordered" evidence="11">
    <location>
        <begin position="439"/>
        <end position="460"/>
    </location>
</feature>
<sequence>MYGTEPRLVGGRYELGAGIGYGGMAEVYRGRDIRLGRDVAVKVLRSDLARDPNFLKRFQREAQSAAGLNHPAIVSTYDTGEDVINGVHLPYIVMEFIEGRTLREVLQQEGPFPERRAMEITSDICAALDYSHRLGIIHRDVKPANVMLSPDGSIKVMDFGIAKANNATSSTMTATQAVIGTAQYLSPEQARGAKVDARSDVYSTGVLLYELITGEPPFRGDNPVAVAYQHVRELPDPPSRRNPQLSATADAVTLKALEKEPDDRYATAGEMRDDLERAIAGRRVFAQLPSPRPTAGGVGGASAAATQLAPGGYGDDYRGGTTGGGSRYGDTGYRDTGYRQTGYRDTGYDDQTGPYPTGGYDDGYDDDQHTRIGNYGGRYDDEFDRAGAPGTPDRYGTGGGPAAPGPQRGSNAWKWVLAGLAVVLTFVVVSLVATSLVGNDKGDDGDTASTGQATIPQGLKGQAQTVVEDRLKALEFTNITIEEVKTADAPKDVERPVIDVDPAEGSKIDKTAKITLTVAILPDAKVIPNVTGMSKNDAVGTLTDAGFKPDVEDFVGQATHNPGTVEKTDPAGGQSASPGSKITVWVVSSKVNVGSYIGQPVATAQAELDKLGLKYTVSERALADQPQGTVLDQNPKNVAVNRGDTISLVVAGQPAPTETPSPTVKPSSKPPTSGPPTTEPPPTTPEGGTGAPTTEPGPGGNQ</sequence>
<dbReference type="FunFam" id="1.10.510.10:FF:000021">
    <property type="entry name" value="Serine/threonine protein kinase"/>
    <property type="match status" value="1"/>
</dbReference>
<feature type="binding site" evidence="10">
    <location>
        <position position="42"/>
    </location>
    <ligand>
        <name>ATP</name>
        <dbReference type="ChEBI" id="CHEBI:30616"/>
    </ligand>
</feature>
<evidence type="ECO:0000313" key="14">
    <source>
        <dbReference type="EMBL" id="ONH30589.1"/>
    </source>
</evidence>
<evidence type="ECO:0000256" key="8">
    <source>
        <dbReference type="ARBA" id="ARBA00047899"/>
    </source>
</evidence>
<dbReference type="Gene3D" id="1.10.510.10">
    <property type="entry name" value="Transferase(Phosphotransferase) domain 1"/>
    <property type="match status" value="1"/>
</dbReference>
<keyword evidence="7 10" id="KW-0067">ATP-binding</keyword>
<dbReference type="PROSITE" id="PS51178">
    <property type="entry name" value="PASTA"/>
    <property type="match status" value="2"/>
</dbReference>
<keyword evidence="6 14" id="KW-0418">Kinase</keyword>
<dbReference type="InterPro" id="IPR005543">
    <property type="entry name" value="PASTA_dom"/>
</dbReference>
<keyword evidence="4" id="KW-0677">Repeat</keyword>
<evidence type="ECO:0000256" key="1">
    <source>
        <dbReference type="ARBA" id="ARBA00012513"/>
    </source>
</evidence>
<feature type="region of interest" description="Disordered" evidence="11">
    <location>
        <begin position="652"/>
        <end position="702"/>
    </location>
</feature>
<evidence type="ECO:0000256" key="9">
    <source>
        <dbReference type="ARBA" id="ARBA00048679"/>
    </source>
</evidence>
<comment type="caution">
    <text evidence="14">The sequence shown here is derived from an EMBL/GenBank/DDBJ whole genome shotgun (WGS) entry which is preliminary data.</text>
</comment>
<dbReference type="STRING" id="1834516.BL253_12605"/>
<keyword evidence="3" id="KW-0808">Transferase</keyword>
<dbReference type="PANTHER" id="PTHR43289:SF6">
    <property type="entry name" value="SERINE_THREONINE-PROTEIN KINASE NEKL-3"/>
    <property type="match status" value="1"/>
</dbReference>
<dbReference type="SMART" id="SM00740">
    <property type="entry name" value="PASTA"/>
    <property type="match status" value="3"/>
</dbReference>
<dbReference type="SMART" id="SM00220">
    <property type="entry name" value="S_TKc"/>
    <property type="match status" value="1"/>
</dbReference>
<dbReference type="InterPro" id="IPR000719">
    <property type="entry name" value="Prot_kinase_dom"/>
</dbReference>
<dbReference type="CDD" id="cd06577">
    <property type="entry name" value="PASTA_pknB"/>
    <property type="match status" value="3"/>
</dbReference>
<dbReference type="EC" id="2.7.11.1" evidence="1"/>
<comment type="catalytic activity">
    <reaction evidence="8">
        <text>L-threonyl-[protein] + ATP = O-phospho-L-threonyl-[protein] + ADP + H(+)</text>
        <dbReference type="Rhea" id="RHEA:46608"/>
        <dbReference type="Rhea" id="RHEA-COMP:11060"/>
        <dbReference type="Rhea" id="RHEA-COMP:11605"/>
        <dbReference type="ChEBI" id="CHEBI:15378"/>
        <dbReference type="ChEBI" id="CHEBI:30013"/>
        <dbReference type="ChEBI" id="CHEBI:30616"/>
        <dbReference type="ChEBI" id="CHEBI:61977"/>
        <dbReference type="ChEBI" id="CHEBI:456216"/>
        <dbReference type="EC" id="2.7.11.1"/>
    </reaction>
</comment>
<dbReference type="Gene3D" id="3.30.10.20">
    <property type="match status" value="3"/>
</dbReference>
<evidence type="ECO:0000256" key="2">
    <source>
        <dbReference type="ARBA" id="ARBA00022527"/>
    </source>
</evidence>
<evidence type="ECO:0000256" key="4">
    <source>
        <dbReference type="ARBA" id="ARBA00022737"/>
    </source>
</evidence>
<dbReference type="NCBIfam" id="NF033483">
    <property type="entry name" value="PknB_PASTA_kin"/>
    <property type="match status" value="1"/>
</dbReference>
<dbReference type="Pfam" id="PF03793">
    <property type="entry name" value="PASTA"/>
    <property type="match status" value="3"/>
</dbReference>
<dbReference type="PROSITE" id="PS00107">
    <property type="entry name" value="PROTEIN_KINASE_ATP"/>
    <property type="match status" value="1"/>
</dbReference>
<evidence type="ECO:0000259" key="12">
    <source>
        <dbReference type="PROSITE" id="PS50011"/>
    </source>
</evidence>
<evidence type="ECO:0000256" key="7">
    <source>
        <dbReference type="ARBA" id="ARBA00022840"/>
    </source>
</evidence>
<proteinExistence type="predicted"/>
<protein>
    <recommendedName>
        <fullName evidence="1">non-specific serine/threonine protein kinase</fullName>
        <ecNumber evidence="1">2.7.11.1</ecNumber>
    </recommendedName>
</protein>
<evidence type="ECO:0000256" key="5">
    <source>
        <dbReference type="ARBA" id="ARBA00022741"/>
    </source>
</evidence>
<dbReference type="InterPro" id="IPR008271">
    <property type="entry name" value="Ser/Thr_kinase_AS"/>
</dbReference>
<reference evidence="15" key="1">
    <citation type="submission" date="2016-10" db="EMBL/GenBank/DDBJ databases">
        <title>Frankia sp. NRRL B-16386 Genome sequencing.</title>
        <authorList>
            <person name="Ghodhbane-Gtari F."/>
            <person name="Swanson E."/>
            <person name="Gueddou A."/>
            <person name="Hezbri K."/>
            <person name="Ktari K."/>
            <person name="Nouioui I."/>
            <person name="Morris K."/>
            <person name="Simpson S."/>
            <person name="Abebe-Akele F."/>
            <person name="Thomas K."/>
            <person name="Gtari M."/>
            <person name="Tisa L.S."/>
        </authorList>
    </citation>
    <scope>NUCLEOTIDE SEQUENCE [LARGE SCALE GENOMIC DNA]</scope>
    <source>
        <strain evidence="15">NRRL B-16386</strain>
    </source>
</reference>
<evidence type="ECO:0000313" key="15">
    <source>
        <dbReference type="Proteomes" id="UP000188929"/>
    </source>
</evidence>
<gene>
    <name evidence="14" type="ORF">BL253_12605</name>
</gene>
<name>A0A1V2ICH3_9ACTN</name>
<evidence type="ECO:0000259" key="13">
    <source>
        <dbReference type="PROSITE" id="PS51178"/>
    </source>
</evidence>
<dbReference type="GO" id="GO:0045717">
    <property type="term" value="P:negative regulation of fatty acid biosynthetic process"/>
    <property type="evidence" value="ECO:0007669"/>
    <property type="project" value="UniProtKB-ARBA"/>
</dbReference>
<dbReference type="GO" id="GO:0004674">
    <property type="term" value="F:protein serine/threonine kinase activity"/>
    <property type="evidence" value="ECO:0007669"/>
    <property type="project" value="UniProtKB-KW"/>
</dbReference>
<dbReference type="PANTHER" id="PTHR43289">
    <property type="entry name" value="MITOGEN-ACTIVATED PROTEIN KINASE KINASE KINASE 20-RELATED"/>
    <property type="match status" value="1"/>
</dbReference>
<dbReference type="FunFam" id="3.30.200.20:FF:000035">
    <property type="entry name" value="Serine/threonine protein kinase Stk1"/>
    <property type="match status" value="1"/>
</dbReference>
<feature type="domain" description="PASTA" evidence="13">
    <location>
        <begin position="590"/>
        <end position="652"/>
    </location>
</feature>
<dbReference type="GO" id="GO:0005524">
    <property type="term" value="F:ATP binding"/>
    <property type="evidence" value="ECO:0007669"/>
    <property type="project" value="UniProtKB-UniRule"/>
</dbReference>
<evidence type="ECO:0000256" key="6">
    <source>
        <dbReference type="ARBA" id="ARBA00022777"/>
    </source>
</evidence>
<feature type="compositionally biased region" description="Low complexity" evidence="11">
    <location>
        <begin position="656"/>
        <end position="667"/>
    </location>
</feature>
<dbReference type="PROSITE" id="PS50011">
    <property type="entry name" value="PROTEIN_KINASE_DOM"/>
    <property type="match status" value="1"/>
</dbReference>
<keyword evidence="2 14" id="KW-0723">Serine/threonine-protein kinase</keyword>
<keyword evidence="15" id="KW-1185">Reference proteome</keyword>
<dbReference type="SUPFAM" id="SSF56112">
    <property type="entry name" value="Protein kinase-like (PK-like)"/>
    <property type="match status" value="1"/>
</dbReference>
<dbReference type="PROSITE" id="PS00108">
    <property type="entry name" value="PROTEIN_KINASE_ST"/>
    <property type="match status" value="1"/>
</dbReference>
<dbReference type="CDD" id="cd14014">
    <property type="entry name" value="STKc_PknB_like"/>
    <property type="match status" value="1"/>
</dbReference>
<dbReference type="EMBL" id="MOMC01000024">
    <property type="protein sequence ID" value="ONH30589.1"/>
    <property type="molecule type" value="Genomic_DNA"/>
</dbReference>
<accession>A0A1V2ICH3</accession>
<comment type="catalytic activity">
    <reaction evidence="9">
        <text>L-seryl-[protein] + ATP = O-phospho-L-seryl-[protein] + ADP + H(+)</text>
        <dbReference type="Rhea" id="RHEA:17989"/>
        <dbReference type="Rhea" id="RHEA-COMP:9863"/>
        <dbReference type="Rhea" id="RHEA-COMP:11604"/>
        <dbReference type="ChEBI" id="CHEBI:15378"/>
        <dbReference type="ChEBI" id="CHEBI:29999"/>
        <dbReference type="ChEBI" id="CHEBI:30616"/>
        <dbReference type="ChEBI" id="CHEBI:83421"/>
        <dbReference type="ChEBI" id="CHEBI:456216"/>
        <dbReference type="EC" id="2.7.11.1"/>
    </reaction>
</comment>
<feature type="region of interest" description="Disordered" evidence="11">
    <location>
        <begin position="557"/>
        <end position="579"/>
    </location>
</feature>
<dbReference type="Pfam" id="PF00069">
    <property type="entry name" value="Pkinase"/>
    <property type="match status" value="1"/>
</dbReference>
<feature type="domain" description="Protein kinase" evidence="12">
    <location>
        <begin position="13"/>
        <end position="279"/>
    </location>
</feature>
<feature type="region of interest" description="Disordered" evidence="11">
    <location>
        <begin position="310"/>
        <end position="406"/>
    </location>
</feature>
<evidence type="ECO:0000256" key="3">
    <source>
        <dbReference type="ARBA" id="ARBA00022679"/>
    </source>
</evidence>
<dbReference type="Gene3D" id="3.30.200.20">
    <property type="entry name" value="Phosphorylase Kinase, domain 1"/>
    <property type="match status" value="1"/>
</dbReference>
<dbReference type="InterPro" id="IPR017441">
    <property type="entry name" value="Protein_kinase_ATP_BS"/>
</dbReference>
<organism evidence="14 15">
    <name type="scientific">Pseudofrankia asymbiotica</name>
    <dbReference type="NCBI Taxonomy" id="1834516"/>
    <lineage>
        <taxon>Bacteria</taxon>
        <taxon>Bacillati</taxon>
        <taxon>Actinomycetota</taxon>
        <taxon>Actinomycetes</taxon>
        <taxon>Frankiales</taxon>
        <taxon>Frankiaceae</taxon>
        <taxon>Pseudofrankia</taxon>
    </lineage>
</organism>
<feature type="compositionally biased region" description="Pro residues" evidence="11">
    <location>
        <begin position="668"/>
        <end position="684"/>
    </location>
</feature>
<keyword evidence="5 10" id="KW-0547">Nucleotide-binding</keyword>
<feature type="domain" description="PASTA" evidence="13">
    <location>
        <begin position="521"/>
        <end position="588"/>
    </location>
</feature>
<evidence type="ECO:0000256" key="11">
    <source>
        <dbReference type="SAM" id="MobiDB-lite"/>
    </source>
</evidence>
<evidence type="ECO:0000256" key="10">
    <source>
        <dbReference type="PROSITE-ProRule" id="PRU10141"/>
    </source>
</evidence>
<dbReference type="Proteomes" id="UP000188929">
    <property type="component" value="Unassembled WGS sequence"/>
</dbReference>
<dbReference type="InterPro" id="IPR011009">
    <property type="entry name" value="Kinase-like_dom_sf"/>
</dbReference>
<dbReference type="AlphaFoldDB" id="A0A1V2ICH3"/>